<keyword evidence="4" id="KW-1185">Reference proteome</keyword>
<reference evidence="2 3" key="1">
    <citation type="journal article" date="2010" name="Nature">
        <title>Genome sequencing and analysis of the model grass Brachypodium distachyon.</title>
        <authorList>
            <consortium name="International Brachypodium Initiative"/>
        </authorList>
    </citation>
    <scope>NUCLEOTIDE SEQUENCE [LARGE SCALE GENOMIC DNA]</scope>
    <source>
        <strain evidence="2 3">Bd21</strain>
    </source>
</reference>
<sequence length="104" mass="11548">MALVSVALFLVVASVFVGVFRGTVEQTLATAMVFEFGPLKCQLALCGWFLFRHWEVGDRVAWSIEFLFCVEPCMHIAPMKPTMVAEFLALSTRACAPVEAYGLR</sequence>
<proteinExistence type="predicted"/>
<feature type="signal peptide" evidence="1">
    <location>
        <begin position="1"/>
        <end position="22"/>
    </location>
</feature>
<reference evidence="2" key="2">
    <citation type="submission" date="2017-06" db="EMBL/GenBank/DDBJ databases">
        <title>WGS assembly of Brachypodium distachyon.</title>
        <authorList>
            <consortium name="The International Brachypodium Initiative"/>
            <person name="Lucas S."/>
            <person name="Harmon-Smith M."/>
            <person name="Lail K."/>
            <person name="Tice H."/>
            <person name="Grimwood J."/>
            <person name="Bruce D."/>
            <person name="Barry K."/>
            <person name="Shu S."/>
            <person name="Lindquist E."/>
            <person name="Wang M."/>
            <person name="Pitluck S."/>
            <person name="Vogel J.P."/>
            <person name="Garvin D.F."/>
            <person name="Mockler T.C."/>
            <person name="Schmutz J."/>
            <person name="Rokhsar D."/>
            <person name="Bevan M.W."/>
        </authorList>
    </citation>
    <scope>NUCLEOTIDE SEQUENCE</scope>
    <source>
        <strain evidence="2">Bd21</strain>
    </source>
</reference>
<dbReference type="Gramene" id="KQJ91151">
    <property type="protein sequence ID" value="KQJ91151"/>
    <property type="gene ID" value="BRADI_4g35913v3"/>
</dbReference>
<evidence type="ECO:0000313" key="3">
    <source>
        <dbReference type="EnsemblPlants" id="KQJ91151"/>
    </source>
</evidence>
<dbReference type="AlphaFoldDB" id="A0A0Q3EUH5"/>
<protein>
    <recommendedName>
        <fullName evidence="5">Secreted protein</fullName>
    </recommendedName>
</protein>
<feature type="chain" id="PRO_5036297479" description="Secreted protein" evidence="1">
    <location>
        <begin position="23"/>
        <end position="104"/>
    </location>
</feature>
<dbReference type="EMBL" id="CM000883">
    <property type="protein sequence ID" value="KQJ91151.1"/>
    <property type="molecule type" value="Genomic_DNA"/>
</dbReference>
<evidence type="ECO:0008006" key="5">
    <source>
        <dbReference type="Google" id="ProtNLM"/>
    </source>
</evidence>
<reference evidence="3" key="3">
    <citation type="submission" date="2018-08" db="UniProtKB">
        <authorList>
            <consortium name="EnsemblPlants"/>
        </authorList>
    </citation>
    <scope>IDENTIFICATION</scope>
    <source>
        <strain evidence="3">cv. Bd21</strain>
    </source>
</reference>
<name>A0A0Q3EUH5_BRADI</name>
<evidence type="ECO:0000256" key="1">
    <source>
        <dbReference type="SAM" id="SignalP"/>
    </source>
</evidence>
<dbReference type="Proteomes" id="UP000008810">
    <property type="component" value="Chromosome 4"/>
</dbReference>
<keyword evidence="1" id="KW-0732">Signal</keyword>
<dbReference type="EnsemblPlants" id="KQJ91151">
    <property type="protein sequence ID" value="KQJ91151"/>
    <property type="gene ID" value="BRADI_4g35913v3"/>
</dbReference>
<dbReference type="InParanoid" id="A0A0Q3EUH5"/>
<evidence type="ECO:0000313" key="2">
    <source>
        <dbReference type="EMBL" id="KQJ91151.1"/>
    </source>
</evidence>
<evidence type="ECO:0000313" key="4">
    <source>
        <dbReference type="Proteomes" id="UP000008810"/>
    </source>
</evidence>
<organism evidence="2">
    <name type="scientific">Brachypodium distachyon</name>
    <name type="common">Purple false brome</name>
    <name type="synonym">Trachynia distachya</name>
    <dbReference type="NCBI Taxonomy" id="15368"/>
    <lineage>
        <taxon>Eukaryota</taxon>
        <taxon>Viridiplantae</taxon>
        <taxon>Streptophyta</taxon>
        <taxon>Embryophyta</taxon>
        <taxon>Tracheophyta</taxon>
        <taxon>Spermatophyta</taxon>
        <taxon>Magnoliopsida</taxon>
        <taxon>Liliopsida</taxon>
        <taxon>Poales</taxon>
        <taxon>Poaceae</taxon>
        <taxon>BOP clade</taxon>
        <taxon>Pooideae</taxon>
        <taxon>Stipodae</taxon>
        <taxon>Brachypodieae</taxon>
        <taxon>Brachypodium</taxon>
    </lineage>
</organism>
<accession>A0A0Q3EUH5</accession>
<gene>
    <name evidence="2" type="ORF">BRADI_4g35913v3</name>
</gene>